<proteinExistence type="predicted"/>
<gene>
    <name evidence="1" type="ordered locus">BP1026B_II2052</name>
</gene>
<sequence length="65" mass="7319">MVPSGDVGATRCNAPMVRFGDWGAVAISHQTINQRYIDGCHDRRRSKTAQERLHAKNTFFVAEFP</sequence>
<accession>A0A0H3HWJ4</accession>
<evidence type="ECO:0000313" key="1">
    <source>
        <dbReference type="EMBL" id="AFI70280.1"/>
    </source>
</evidence>
<dbReference type="EMBL" id="CP002834">
    <property type="protein sequence ID" value="AFI70280.1"/>
    <property type="molecule type" value="Genomic_DNA"/>
</dbReference>
<reference evidence="1 2" key="1">
    <citation type="journal article" date="2012" name="PLoS ONE">
        <title>Evolution of Burkholderia pseudomallei in recurrent melioidosis.</title>
        <authorList>
            <person name="Hayden H.S."/>
            <person name="Lim R."/>
            <person name="Brittnacher M.J."/>
            <person name="Sims E.H."/>
            <person name="Ramage E.R."/>
            <person name="Fong C."/>
            <person name="Wu Z."/>
            <person name="Crist E."/>
            <person name="Chang J."/>
            <person name="Zhou Y."/>
            <person name="Radey M."/>
            <person name="Rohmer L."/>
            <person name="Haugen E."/>
            <person name="Gillett W."/>
            <person name="Wuthiekanun V."/>
            <person name="Peacock S.J."/>
            <person name="Kaul R."/>
            <person name="Miller S.I."/>
            <person name="Manoil C."/>
            <person name="Jacobs M.A."/>
        </authorList>
    </citation>
    <scope>NUCLEOTIDE SEQUENCE [LARGE SCALE GENOMIC DNA]</scope>
    <source>
        <strain evidence="1 2">1026b</strain>
    </source>
</reference>
<protein>
    <submittedName>
        <fullName evidence="1">Uncharacterized protein</fullName>
    </submittedName>
</protein>
<dbReference type="AlphaFoldDB" id="A0A0H3HWJ4"/>
<dbReference type="Proteomes" id="UP000010087">
    <property type="component" value="Chromosome 2"/>
</dbReference>
<name>A0A0H3HWJ4_BURP2</name>
<dbReference type="KEGG" id="bpz:BP1026B_II2052"/>
<evidence type="ECO:0000313" key="2">
    <source>
        <dbReference type="Proteomes" id="UP000010087"/>
    </source>
</evidence>
<organism evidence="1 2">
    <name type="scientific">Burkholderia pseudomallei (strain 1026b)</name>
    <dbReference type="NCBI Taxonomy" id="884204"/>
    <lineage>
        <taxon>Bacteria</taxon>
        <taxon>Pseudomonadati</taxon>
        <taxon>Pseudomonadota</taxon>
        <taxon>Betaproteobacteria</taxon>
        <taxon>Burkholderiales</taxon>
        <taxon>Burkholderiaceae</taxon>
        <taxon>Burkholderia</taxon>
        <taxon>pseudomallei group</taxon>
    </lineage>
</organism>